<dbReference type="InterPro" id="IPR025345">
    <property type="entry name" value="DUF4249"/>
</dbReference>
<evidence type="ECO:0000313" key="1">
    <source>
        <dbReference type="EMBL" id="HER95646.1"/>
    </source>
</evidence>
<name>A0A7V2F5R6_RHOMR</name>
<accession>A0A7V2F5R6</accession>
<gene>
    <name evidence="1" type="ORF">ENO59_03900</name>
</gene>
<dbReference type="PROSITE" id="PS51257">
    <property type="entry name" value="PROKAR_LIPOPROTEIN"/>
    <property type="match status" value="1"/>
</dbReference>
<proteinExistence type="predicted"/>
<dbReference type="Pfam" id="PF14054">
    <property type="entry name" value="DUF4249"/>
    <property type="match status" value="1"/>
</dbReference>
<dbReference type="EMBL" id="DSGB01000004">
    <property type="protein sequence ID" value="HER95646.1"/>
    <property type="molecule type" value="Genomic_DNA"/>
</dbReference>
<reference evidence="1" key="1">
    <citation type="journal article" date="2020" name="mSystems">
        <title>Genome- and Community-Level Interaction Insights into Carbon Utilization and Element Cycling Functions of Hydrothermarchaeota in Hydrothermal Sediment.</title>
        <authorList>
            <person name="Zhou Z."/>
            <person name="Liu Y."/>
            <person name="Xu W."/>
            <person name="Pan J."/>
            <person name="Luo Z.H."/>
            <person name="Li M."/>
        </authorList>
    </citation>
    <scope>NUCLEOTIDE SEQUENCE [LARGE SCALE GENOMIC DNA]</scope>
    <source>
        <strain evidence="1">SpSt-143</strain>
    </source>
</reference>
<sequence length="292" mass="32235">MRRWLVFGLLGCWLLGCDTLMPGSEPVLVVEAFFQTGAPPPAIRLRQTGPLYSASVPAVTDAQVTLQVDTLHIPYQPDAAVPGVYQPLGALTPLQAGQVVRLQVFWQGIQVQAIDTLPPPIRIDSVQVMVPESPVQAVLLDSLLLNDSLATGARFGYLYPVTVTLWWQAPIETQRLYWVRPHLRPEVSFSSTIVDLFLRTEQILRESQSDQNSRGQHYWTGVYAIPVEKAHDPLPPHRLRVALVRSGQAYARFASSRKAPERREPVSNVVGGLGIAAALALDSLFLTVRPLP</sequence>
<organism evidence="1">
    <name type="scientific">Rhodothermus marinus</name>
    <name type="common">Rhodothermus obamensis</name>
    <dbReference type="NCBI Taxonomy" id="29549"/>
    <lineage>
        <taxon>Bacteria</taxon>
        <taxon>Pseudomonadati</taxon>
        <taxon>Rhodothermota</taxon>
        <taxon>Rhodothermia</taxon>
        <taxon>Rhodothermales</taxon>
        <taxon>Rhodothermaceae</taxon>
        <taxon>Rhodothermus</taxon>
    </lineage>
</organism>
<comment type="caution">
    <text evidence="1">The sequence shown here is derived from an EMBL/GenBank/DDBJ whole genome shotgun (WGS) entry which is preliminary data.</text>
</comment>
<dbReference type="AlphaFoldDB" id="A0A7V2F5R6"/>
<protein>
    <submittedName>
        <fullName evidence="1">DUF4249 family protein</fullName>
    </submittedName>
</protein>